<protein>
    <submittedName>
        <fullName evidence="1">Uncharacterized protein</fullName>
    </submittedName>
</protein>
<organism evidence="1 2">
    <name type="scientific">Eretmocerus hayati</name>
    <dbReference type="NCBI Taxonomy" id="131215"/>
    <lineage>
        <taxon>Eukaryota</taxon>
        <taxon>Metazoa</taxon>
        <taxon>Ecdysozoa</taxon>
        <taxon>Arthropoda</taxon>
        <taxon>Hexapoda</taxon>
        <taxon>Insecta</taxon>
        <taxon>Pterygota</taxon>
        <taxon>Neoptera</taxon>
        <taxon>Endopterygota</taxon>
        <taxon>Hymenoptera</taxon>
        <taxon>Apocrita</taxon>
        <taxon>Proctotrupomorpha</taxon>
        <taxon>Chalcidoidea</taxon>
        <taxon>Aphelinidae</taxon>
        <taxon>Aphelininae</taxon>
        <taxon>Eretmocerus</taxon>
    </lineage>
</organism>
<reference evidence="1" key="1">
    <citation type="submission" date="2023-04" db="EMBL/GenBank/DDBJ databases">
        <title>A chromosome-level genome assembly of the parasitoid wasp Eretmocerus hayati.</title>
        <authorList>
            <person name="Zhong Y."/>
            <person name="Liu S."/>
            <person name="Liu Y."/>
        </authorList>
    </citation>
    <scope>NUCLEOTIDE SEQUENCE</scope>
    <source>
        <strain evidence="1">ZJU_SS_LIU_2023</strain>
    </source>
</reference>
<keyword evidence="2" id="KW-1185">Reference proteome</keyword>
<comment type="caution">
    <text evidence="1">The sequence shown here is derived from an EMBL/GenBank/DDBJ whole genome shotgun (WGS) entry which is preliminary data.</text>
</comment>
<evidence type="ECO:0000313" key="1">
    <source>
        <dbReference type="EMBL" id="KAJ8673542.1"/>
    </source>
</evidence>
<dbReference type="EMBL" id="CM056743">
    <property type="protein sequence ID" value="KAJ8673542.1"/>
    <property type="molecule type" value="Genomic_DNA"/>
</dbReference>
<feature type="non-terminal residue" evidence="1">
    <location>
        <position position="1"/>
    </location>
</feature>
<sequence length="1196" mass="138009">SVISSYSYQSRAPNELRSSNPEKVLESLKAKKETINSSALVSALTDIFEAYKNYPKNDPNKAIHYKRIFSILEQNIEKLSTQGSLKIFSILNILNMPESSTVYSLLVDHVLDHAEDLSLENYVYLFYKVQDTTLIKRPEIVVTRLQNASALNIELSLVIDKESDLEYLIRALSVVSRFLNHQKHHRLLKIVMDKLSSGHKLISIDGITSLLLSLGRVDHTSPKWQQIFIRIQYDLLKQINLLNEDQMKRIIGSLNALISQNSGSIEFRKDNFLLKELSDALIHKIVDGGMKFEIALPVLVLMTEIGLKSQELLNYTSTAAFRSNTEAMSATRIEVNTCLTLISILSITRYHCIAWDDLKDYIIESPEFMKLNYDHLIFLIEELMSLDWYPTHLLAKVFDGSFRHSLSFENNESLCRIYQKLKSDPAYNGPFPTDSQVTGIAYFTHHWRIFPDEFHTYLEEGIRNPISIRTSVRTKLYHHIDHVVALRDDGTPAPITDDASGNDQVLYLENLKVPDGCHMILILRYPLRRFFGNSSELLGVHQMTVESLYNMYKHPVLVVNEPHWKTLRDDQKTSYLMTEIHSRLKLASIATRSPNPGSGIKSKRPVTLDRDQVASAPEARLGSKTQGESRDHRIYKLNSFLNYLNQKYKGIPADVADKTAGYQKFFSRLEQLRHTLTATETIRMMHLLRNCDVPGCSTAILSLMNHVTGNMNELSIKHFLTLGHIIRDRKVDKELGERILQVAAKNMFDELSSVTSSHRSEELRIALQFAVTFLDQQKHYQIFEFITRRIYRYSGLITIDDATSMLISLRSCIYKPPRWTSLIQRVQNDLAKQTHLINERHLNRIMFIRRGTKNAGLNDYHNEELLKKVIIPATISNKLNLQTSIGIATTITEKLRYKSHELLEYCSNLFLHKILTGNSFIPNLSANFVVLIDLLNLSRHRSGHLKEIEDYADKLCQQGCLRHTALIRIVSDLLALNVYPERMLERILDDNELIPWEMPAISFQFRRIYQKLKSNPHYDGPIPTKLQTTRLQTLFEEYVRGRQIHSYLKNLQEGMGNPWSVRANIGTRLFHYFHYVVAFHEDGTPAALGIDKSIDDPSMNIAYLEALRFPSNCRLALIWLFEPTKFFVNTNELTGKHLMEVETLETYSKYPVVVINKKELEDLSDDERTSFLMEKINARLRSYYIKQNENNEVTSW</sequence>
<accession>A0ACC2NTI7</accession>
<proteinExistence type="predicted"/>
<dbReference type="Proteomes" id="UP001239111">
    <property type="component" value="Chromosome 3"/>
</dbReference>
<evidence type="ECO:0000313" key="2">
    <source>
        <dbReference type="Proteomes" id="UP001239111"/>
    </source>
</evidence>
<name>A0ACC2NTI7_9HYME</name>
<gene>
    <name evidence="1" type="ORF">QAD02_004804</name>
</gene>